<dbReference type="SUPFAM" id="SSF57196">
    <property type="entry name" value="EGF/Laminin"/>
    <property type="match status" value="3"/>
</dbReference>
<evidence type="ECO:0000256" key="1">
    <source>
        <dbReference type="ARBA" id="ARBA00022536"/>
    </source>
</evidence>
<feature type="domain" description="EGF-like" evidence="5">
    <location>
        <begin position="21"/>
        <end position="56"/>
    </location>
</feature>
<name>A0ABY6LID6_9ARAC</name>
<organism evidence="6 7">
    <name type="scientific">Cordylochernes scorpioides</name>
    <dbReference type="NCBI Taxonomy" id="51811"/>
    <lineage>
        <taxon>Eukaryota</taxon>
        <taxon>Metazoa</taxon>
        <taxon>Ecdysozoa</taxon>
        <taxon>Arthropoda</taxon>
        <taxon>Chelicerata</taxon>
        <taxon>Arachnida</taxon>
        <taxon>Pseudoscorpiones</taxon>
        <taxon>Cheliferoidea</taxon>
        <taxon>Chernetidae</taxon>
        <taxon>Cordylochernes</taxon>
    </lineage>
</organism>
<feature type="domain" description="EGF-like" evidence="5">
    <location>
        <begin position="118"/>
        <end position="151"/>
    </location>
</feature>
<keyword evidence="3 4" id="KW-1015">Disulfide bond</keyword>
<dbReference type="PANTHER" id="PTHR24049">
    <property type="entry name" value="CRUMBS FAMILY MEMBER"/>
    <property type="match status" value="1"/>
</dbReference>
<proteinExistence type="predicted"/>
<accession>A0ABY6LID6</accession>
<dbReference type="InterPro" id="IPR051022">
    <property type="entry name" value="Notch_Cell-Fate_Det"/>
</dbReference>
<dbReference type="InterPro" id="IPR018097">
    <property type="entry name" value="EGF_Ca-bd_CS"/>
</dbReference>
<dbReference type="PROSITE" id="PS01187">
    <property type="entry name" value="EGF_CA"/>
    <property type="match status" value="1"/>
</dbReference>
<dbReference type="Pfam" id="PF00008">
    <property type="entry name" value="EGF"/>
    <property type="match status" value="2"/>
</dbReference>
<dbReference type="InterPro" id="IPR001881">
    <property type="entry name" value="EGF-like_Ca-bd_dom"/>
</dbReference>
<keyword evidence="7" id="KW-1185">Reference proteome</keyword>
<feature type="domain" description="EGF-like" evidence="5">
    <location>
        <begin position="58"/>
        <end position="116"/>
    </location>
</feature>
<comment type="caution">
    <text evidence="4">Lacks conserved residue(s) required for the propagation of feature annotation.</text>
</comment>
<keyword evidence="1 4" id="KW-0245">EGF-like domain</keyword>
<evidence type="ECO:0000256" key="3">
    <source>
        <dbReference type="ARBA" id="ARBA00023157"/>
    </source>
</evidence>
<evidence type="ECO:0000313" key="7">
    <source>
        <dbReference type="Proteomes" id="UP001235939"/>
    </source>
</evidence>
<dbReference type="PROSITE" id="PS00010">
    <property type="entry name" value="ASX_HYDROXYL"/>
    <property type="match status" value="1"/>
</dbReference>
<reference evidence="6 7" key="1">
    <citation type="submission" date="2022-01" db="EMBL/GenBank/DDBJ databases">
        <title>A chromosomal length assembly of Cordylochernes scorpioides.</title>
        <authorList>
            <person name="Zeh D."/>
            <person name="Zeh J."/>
        </authorList>
    </citation>
    <scope>NUCLEOTIDE SEQUENCE [LARGE SCALE GENOMIC DNA]</scope>
    <source>
        <strain evidence="6">IN4F17</strain>
        <tissue evidence="6">Whole Body</tissue>
    </source>
</reference>
<protein>
    <submittedName>
        <fullName evidence="6">SLIT2</fullName>
    </submittedName>
</protein>
<sequence length="156" mass="17456">MRYKVDVTGKPPEPEVLAKCDACYLFPCQNGGTCQTRPLRQFECLCAPGFHGPHCEYVIDACFGKPCENGGTCKASKIVQSVMYSFSRHLMLSSMYVHVVVYSCHCPVGFEGDRCEVNIDDCFENKCEHNSTCVDLVQEYSCQCTPGYTGESLRYL</sequence>
<dbReference type="InterPro" id="IPR000152">
    <property type="entry name" value="EGF-type_Asp/Asn_hydroxyl_site"/>
</dbReference>
<gene>
    <name evidence="6" type="ORF">LAZ67_17001668</name>
</gene>
<dbReference type="Proteomes" id="UP001235939">
    <property type="component" value="Chromosome 17"/>
</dbReference>
<dbReference type="EMBL" id="CP092879">
    <property type="protein sequence ID" value="UYV79230.1"/>
    <property type="molecule type" value="Genomic_DNA"/>
</dbReference>
<dbReference type="PROSITE" id="PS01186">
    <property type="entry name" value="EGF_2"/>
    <property type="match status" value="2"/>
</dbReference>
<evidence type="ECO:0000259" key="5">
    <source>
        <dbReference type="PROSITE" id="PS50026"/>
    </source>
</evidence>
<dbReference type="PROSITE" id="PS00022">
    <property type="entry name" value="EGF_1"/>
    <property type="match status" value="2"/>
</dbReference>
<evidence type="ECO:0000256" key="2">
    <source>
        <dbReference type="ARBA" id="ARBA00022737"/>
    </source>
</evidence>
<dbReference type="InterPro" id="IPR000742">
    <property type="entry name" value="EGF"/>
</dbReference>
<dbReference type="SMART" id="SM00179">
    <property type="entry name" value="EGF_CA"/>
    <property type="match status" value="2"/>
</dbReference>
<feature type="disulfide bond" evidence="4">
    <location>
        <begin position="46"/>
        <end position="55"/>
    </location>
</feature>
<dbReference type="PROSITE" id="PS50026">
    <property type="entry name" value="EGF_3"/>
    <property type="match status" value="3"/>
</dbReference>
<evidence type="ECO:0000256" key="4">
    <source>
        <dbReference type="PROSITE-ProRule" id="PRU00076"/>
    </source>
</evidence>
<keyword evidence="2" id="KW-0677">Repeat</keyword>
<dbReference type="SMART" id="SM00181">
    <property type="entry name" value="EGF"/>
    <property type="match status" value="3"/>
</dbReference>
<feature type="disulfide bond" evidence="4">
    <location>
        <begin position="106"/>
        <end position="115"/>
    </location>
</feature>
<dbReference type="CDD" id="cd00054">
    <property type="entry name" value="EGF_CA"/>
    <property type="match status" value="2"/>
</dbReference>
<evidence type="ECO:0000313" key="6">
    <source>
        <dbReference type="EMBL" id="UYV79230.1"/>
    </source>
</evidence>
<dbReference type="Gene3D" id="2.10.25.10">
    <property type="entry name" value="Laminin"/>
    <property type="match status" value="3"/>
</dbReference>